<dbReference type="EMBL" id="LJJC01000004">
    <property type="protein sequence ID" value="KQL54140.1"/>
    <property type="molecule type" value="Genomic_DNA"/>
</dbReference>
<dbReference type="PATRIC" id="fig|157838.3.peg.2633"/>
<dbReference type="OrthoDB" id="2968408at2"/>
<protein>
    <submittedName>
        <fullName evidence="1">Uncharacterized protein</fullName>
    </submittedName>
</protein>
<organism evidence="1 2">
    <name type="scientific">Heyndrickxia shackletonii</name>
    <dbReference type="NCBI Taxonomy" id="157838"/>
    <lineage>
        <taxon>Bacteria</taxon>
        <taxon>Bacillati</taxon>
        <taxon>Bacillota</taxon>
        <taxon>Bacilli</taxon>
        <taxon>Bacillales</taxon>
        <taxon>Bacillaceae</taxon>
        <taxon>Heyndrickxia</taxon>
    </lineage>
</organism>
<keyword evidence="2" id="KW-1185">Reference proteome</keyword>
<dbReference type="Proteomes" id="UP000051888">
    <property type="component" value="Unassembled WGS sequence"/>
</dbReference>
<reference evidence="1 2" key="1">
    <citation type="submission" date="2015-09" db="EMBL/GenBank/DDBJ databases">
        <title>Genome sequencing project for genomic taxonomy and phylogenomics of Bacillus-like bacteria.</title>
        <authorList>
            <person name="Liu B."/>
            <person name="Wang J."/>
            <person name="Zhu Y."/>
            <person name="Liu G."/>
            <person name="Chen Q."/>
            <person name="Chen Z."/>
            <person name="Lan J."/>
            <person name="Che J."/>
            <person name="Ge C."/>
            <person name="Shi H."/>
            <person name="Pan Z."/>
            <person name="Liu X."/>
        </authorList>
    </citation>
    <scope>NUCLEOTIDE SEQUENCE [LARGE SCALE GENOMIC DNA]</scope>
    <source>
        <strain evidence="1 2">LMG 18435</strain>
    </source>
</reference>
<name>A0A0Q3WSL8_9BACI</name>
<evidence type="ECO:0000313" key="2">
    <source>
        <dbReference type="Proteomes" id="UP000051888"/>
    </source>
</evidence>
<accession>A0A0Q3WSL8</accession>
<gene>
    <name evidence="1" type="ORF">AN964_11955</name>
</gene>
<evidence type="ECO:0000313" key="1">
    <source>
        <dbReference type="EMBL" id="KQL54140.1"/>
    </source>
</evidence>
<sequence length="164" mass="18886">MKRFKWLAFGLCIVILLSLYLYQNYIYYKIPFNPIKEYASESLVDFHITKNLPNGEPVNGKCHESKTLGLVLEYFSNLKLIPLKDNDKLTLSPNKGNGTYLTGMLEFKQSTKIFISDIYIDNPTVLYIGSTTHGFKGTGYYKIVDSKFDYNYIFDLIGDNETVE</sequence>
<dbReference type="RefSeq" id="WP_055739895.1">
    <property type="nucleotide sequence ID" value="NZ_JAAIWL010000009.1"/>
</dbReference>
<proteinExistence type="predicted"/>
<dbReference type="AlphaFoldDB" id="A0A0Q3WSL8"/>
<comment type="caution">
    <text evidence="1">The sequence shown here is derived from an EMBL/GenBank/DDBJ whole genome shotgun (WGS) entry which is preliminary data.</text>
</comment>